<dbReference type="CDD" id="cd07061">
    <property type="entry name" value="HP_HAP_like"/>
    <property type="match status" value="1"/>
</dbReference>
<evidence type="ECO:0000256" key="17">
    <source>
        <dbReference type="PIRSR" id="PIRSR000894-2"/>
    </source>
</evidence>
<dbReference type="PANTHER" id="PTHR20963">
    <property type="entry name" value="MULTIPLE INOSITOL POLYPHOSPHATE PHOSPHATASE-RELATED"/>
    <property type="match status" value="1"/>
</dbReference>
<keyword evidence="8" id="KW-0378">Hydrolase</keyword>
<evidence type="ECO:0000313" key="19">
    <source>
        <dbReference type="EMBL" id="KAK3926952.1"/>
    </source>
</evidence>
<keyword evidence="10" id="KW-0325">Glycoprotein</keyword>
<keyword evidence="17" id="KW-1015">Disulfide bond</keyword>
<name>A0AAE1HT52_9NEOP</name>
<feature type="active site" description="Proton donor" evidence="16">
    <location>
        <position position="345"/>
    </location>
</feature>
<evidence type="ECO:0000256" key="16">
    <source>
        <dbReference type="PIRSR" id="PIRSR000894-1"/>
    </source>
</evidence>
<keyword evidence="20" id="KW-1185">Reference proteome</keyword>
<keyword evidence="9" id="KW-0472">Membrane</keyword>
<comment type="catalytic activity">
    <reaction evidence="13">
        <text>1D-myo-inositol 1,2,4,5,6-pentakisphosphate + H2O = 1D-myo-inositol 1,2,5,6-tetrakisphosphate + phosphate</text>
        <dbReference type="Rhea" id="RHEA:77115"/>
        <dbReference type="ChEBI" id="CHEBI:15377"/>
        <dbReference type="ChEBI" id="CHEBI:43474"/>
        <dbReference type="ChEBI" id="CHEBI:57798"/>
        <dbReference type="ChEBI" id="CHEBI:195535"/>
        <dbReference type="EC" id="3.1.3.62"/>
    </reaction>
    <physiologicalReaction direction="left-to-right" evidence="13">
        <dbReference type="Rhea" id="RHEA:77116"/>
    </physiologicalReaction>
</comment>
<evidence type="ECO:0000256" key="1">
    <source>
        <dbReference type="ARBA" id="ARBA00004236"/>
    </source>
</evidence>
<dbReference type="SUPFAM" id="SSF53254">
    <property type="entry name" value="Phosphoglycerate mutase-like"/>
    <property type="match status" value="1"/>
</dbReference>
<comment type="catalytic activity">
    <reaction evidence="12">
        <text>1D-myo-inositol 1,2,5,6-tetrakisphosphate + H2O = 1D-myo-inositol 1,2,6-trisphosphate + phosphate</text>
        <dbReference type="Rhea" id="RHEA:77119"/>
        <dbReference type="ChEBI" id="CHEBI:15377"/>
        <dbReference type="ChEBI" id="CHEBI:43474"/>
        <dbReference type="ChEBI" id="CHEBI:195535"/>
        <dbReference type="ChEBI" id="CHEBI:195537"/>
        <dbReference type="EC" id="3.1.3.62"/>
    </reaction>
    <physiologicalReaction direction="left-to-right" evidence="12">
        <dbReference type="Rhea" id="RHEA:77120"/>
    </physiologicalReaction>
</comment>
<evidence type="ECO:0000256" key="12">
    <source>
        <dbReference type="ARBA" id="ARBA00043668"/>
    </source>
</evidence>
<evidence type="ECO:0000256" key="11">
    <source>
        <dbReference type="ARBA" id="ARBA00031642"/>
    </source>
</evidence>
<evidence type="ECO:0000256" key="3">
    <source>
        <dbReference type="ARBA" id="ARBA00012976"/>
    </source>
</evidence>
<organism evidence="19 20">
    <name type="scientific">Frankliniella fusca</name>
    <dbReference type="NCBI Taxonomy" id="407009"/>
    <lineage>
        <taxon>Eukaryota</taxon>
        <taxon>Metazoa</taxon>
        <taxon>Ecdysozoa</taxon>
        <taxon>Arthropoda</taxon>
        <taxon>Hexapoda</taxon>
        <taxon>Insecta</taxon>
        <taxon>Pterygota</taxon>
        <taxon>Neoptera</taxon>
        <taxon>Paraneoptera</taxon>
        <taxon>Thysanoptera</taxon>
        <taxon>Terebrantia</taxon>
        <taxon>Thripoidea</taxon>
        <taxon>Thripidae</taxon>
        <taxon>Frankliniella</taxon>
    </lineage>
</organism>
<evidence type="ECO:0000256" key="2">
    <source>
        <dbReference type="ARBA" id="ARBA00008422"/>
    </source>
</evidence>
<feature type="chain" id="PRO_5041935922" description="Multiple inositol polyphosphate phosphatase 1" evidence="18">
    <location>
        <begin position="18"/>
        <end position="450"/>
    </location>
</feature>
<dbReference type="InterPro" id="IPR000560">
    <property type="entry name" value="His_Pase_clade-2"/>
</dbReference>
<comment type="similarity">
    <text evidence="2">Belongs to the histidine acid phosphatase family. MINPP1 subfamily.</text>
</comment>
<dbReference type="PIRSF" id="PIRSF000894">
    <property type="entry name" value="Acid_phosphatase"/>
    <property type="match status" value="1"/>
</dbReference>
<comment type="subcellular location">
    <subcellularLocation>
        <location evidence="1">Cell membrane</location>
    </subcellularLocation>
</comment>
<dbReference type="GO" id="GO:0005886">
    <property type="term" value="C:plasma membrane"/>
    <property type="evidence" value="ECO:0007669"/>
    <property type="project" value="UniProtKB-SubCell"/>
</dbReference>
<evidence type="ECO:0000256" key="9">
    <source>
        <dbReference type="ARBA" id="ARBA00023136"/>
    </source>
</evidence>
<gene>
    <name evidence="19" type="ORF">KUF71_015287</name>
</gene>
<dbReference type="GO" id="GO:0052745">
    <property type="term" value="F:inositol phosphate phosphatase activity"/>
    <property type="evidence" value="ECO:0007669"/>
    <property type="project" value="TreeGrafter"/>
</dbReference>
<evidence type="ECO:0000256" key="13">
    <source>
        <dbReference type="ARBA" id="ARBA00043671"/>
    </source>
</evidence>
<dbReference type="EMBL" id="JAHWGI010001273">
    <property type="protein sequence ID" value="KAK3926952.1"/>
    <property type="molecule type" value="Genomic_DNA"/>
</dbReference>
<sequence>MPPWSSLLLVALACAWAGLPHRAAASTQDYCMAKDPNPFASFGTRAPYEVSGANLDASPVRLEGCKAVQLWLLGRHGTRHGRDADIELILKLTKLKAQMAELKSSGQSVGLCDTDLENILKWYPNVDRSMSAQLTPQGQQDLLKMGERYRARFPDLFEDLNPASFQFKYDETDRCIESSQWFYKGIFGEFPAQGEGTVDGLPDFYNRCPAYLGPIASDFVMGAFNKFKKSNEWADMTKRVSARLGFHHNLDVGDIDALYTACSFERARNWEYGKTSPWCAAFRKDDFEVLEYWYDMKEYYRTGYGHKIHEKLGCVPIKDLVKSFEARVGASAPAPPSGLIYHSHDTLLNQVVAFLGLYRDQDKMREDGFERLRNRKWRVTQFSPFASNIAAVLHECSSGDRFRVQMFLNEKLLPLQDWGCDSDSCTWTQFMSKFGHVLSNCKQRRLCWGL</sequence>
<evidence type="ECO:0000256" key="4">
    <source>
        <dbReference type="ARBA" id="ARBA00013040"/>
    </source>
</evidence>
<dbReference type="AlphaFoldDB" id="A0AAE1HT52"/>
<keyword evidence="7 18" id="KW-0732">Signal</keyword>
<dbReference type="PANTHER" id="PTHR20963:SF8">
    <property type="entry name" value="MULTIPLE INOSITOL POLYPHOSPHATE PHOSPHATASE 1"/>
    <property type="match status" value="1"/>
</dbReference>
<feature type="disulfide bond" evidence="17">
    <location>
        <begin position="65"/>
        <end position="396"/>
    </location>
</feature>
<keyword evidence="6" id="KW-1003">Cell membrane</keyword>
<evidence type="ECO:0000256" key="5">
    <source>
        <dbReference type="ARBA" id="ARBA00018097"/>
    </source>
</evidence>
<feature type="disulfide bond" evidence="17">
    <location>
        <begin position="262"/>
        <end position="279"/>
    </location>
</feature>
<dbReference type="InterPro" id="IPR029033">
    <property type="entry name" value="His_PPase_superfam"/>
</dbReference>
<dbReference type="Proteomes" id="UP001219518">
    <property type="component" value="Unassembled WGS sequence"/>
</dbReference>
<dbReference type="Pfam" id="PF00328">
    <property type="entry name" value="His_Phos_2"/>
    <property type="match status" value="1"/>
</dbReference>
<dbReference type="EC" id="3.1.3.80" evidence="3"/>
<evidence type="ECO:0000256" key="14">
    <source>
        <dbReference type="ARBA" id="ARBA00043691"/>
    </source>
</evidence>
<dbReference type="GO" id="GO:0034417">
    <property type="term" value="F:bisphosphoglycerate 3-phosphatase activity"/>
    <property type="evidence" value="ECO:0007669"/>
    <property type="project" value="UniProtKB-EC"/>
</dbReference>
<evidence type="ECO:0000313" key="20">
    <source>
        <dbReference type="Proteomes" id="UP001219518"/>
    </source>
</evidence>
<feature type="active site" description="Nucleophile" evidence="16">
    <location>
        <position position="76"/>
    </location>
</feature>
<evidence type="ECO:0000256" key="7">
    <source>
        <dbReference type="ARBA" id="ARBA00022729"/>
    </source>
</evidence>
<feature type="signal peptide" evidence="18">
    <location>
        <begin position="1"/>
        <end position="17"/>
    </location>
</feature>
<dbReference type="GO" id="GO:0003993">
    <property type="term" value="F:acid phosphatase activity"/>
    <property type="evidence" value="ECO:0007669"/>
    <property type="project" value="TreeGrafter"/>
</dbReference>
<accession>A0AAE1HT52</accession>
<evidence type="ECO:0000256" key="18">
    <source>
        <dbReference type="SAM" id="SignalP"/>
    </source>
</evidence>
<reference evidence="19" key="1">
    <citation type="submission" date="2021-07" db="EMBL/GenBank/DDBJ databases">
        <authorList>
            <person name="Catto M.A."/>
            <person name="Jacobson A."/>
            <person name="Kennedy G."/>
            <person name="Labadie P."/>
            <person name="Hunt B.G."/>
            <person name="Srinivasan R."/>
        </authorList>
    </citation>
    <scope>NUCLEOTIDE SEQUENCE</scope>
    <source>
        <strain evidence="19">PL_HMW_Pooled</strain>
        <tissue evidence="19">Head</tissue>
    </source>
</reference>
<dbReference type="Gene3D" id="3.40.50.1240">
    <property type="entry name" value="Phosphoglycerate mutase-like"/>
    <property type="match status" value="1"/>
</dbReference>
<dbReference type="EC" id="3.1.3.62" evidence="4"/>
<comment type="caution">
    <text evidence="19">The sequence shown here is derived from an EMBL/GenBank/DDBJ whole genome shotgun (WGS) entry which is preliminary data.</text>
</comment>
<proteinExistence type="inferred from homology"/>
<evidence type="ECO:0000256" key="10">
    <source>
        <dbReference type="ARBA" id="ARBA00023180"/>
    </source>
</evidence>
<comment type="catalytic activity">
    <reaction evidence="15">
        <text>(2R)-2,3-bisphosphoglycerate + H2O = (2R)-2-phosphoglycerate + phosphate</text>
        <dbReference type="Rhea" id="RHEA:27381"/>
        <dbReference type="ChEBI" id="CHEBI:15377"/>
        <dbReference type="ChEBI" id="CHEBI:43474"/>
        <dbReference type="ChEBI" id="CHEBI:58248"/>
        <dbReference type="ChEBI" id="CHEBI:58289"/>
        <dbReference type="EC" id="3.1.3.80"/>
    </reaction>
    <physiologicalReaction direction="left-to-right" evidence="15">
        <dbReference type="Rhea" id="RHEA:27382"/>
    </physiologicalReaction>
</comment>
<reference evidence="19" key="2">
    <citation type="journal article" date="2023" name="BMC Genomics">
        <title>Pest status, molecular evolution, and epigenetic factors derived from the genome assembly of Frankliniella fusca, a thysanopteran phytovirus vector.</title>
        <authorList>
            <person name="Catto M.A."/>
            <person name="Labadie P.E."/>
            <person name="Jacobson A.L."/>
            <person name="Kennedy G.G."/>
            <person name="Srinivasan R."/>
            <person name="Hunt B.G."/>
        </authorList>
    </citation>
    <scope>NUCLEOTIDE SEQUENCE</scope>
    <source>
        <strain evidence="19">PL_HMW_Pooled</strain>
    </source>
</reference>
<evidence type="ECO:0000256" key="15">
    <source>
        <dbReference type="ARBA" id="ARBA00043832"/>
    </source>
</evidence>
<comment type="catalytic activity">
    <reaction evidence="14">
        <text>1D-myo-inositol hexakisphosphate + H2O = 1D-myo-inositol 1,2,4,5,6-pentakisphosphate + phosphate</text>
        <dbReference type="Rhea" id="RHEA:16989"/>
        <dbReference type="ChEBI" id="CHEBI:15377"/>
        <dbReference type="ChEBI" id="CHEBI:43474"/>
        <dbReference type="ChEBI" id="CHEBI:57798"/>
        <dbReference type="ChEBI" id="CHEBI:58130"/>
        <dbReference type="EC" id="3.1.3.62"/>
    </reaction>
    <physiologicalReaction direction="left-to-right" evidence="14">
        <dbReference type="Rhea" id="RHEA:16990"/>
    </physiologicalReaction>
</comment>
<dbReference type="InterPro" id="IPR016274">
    <property type="entry name" value="Histidine_acid_Pase_euk"/>
</dbReference>
<protein>
    <recommendedName>
        <fullName evidence="5">Multiple inositol polyphosphate phosphatase 1</fullName>
        <ecNumber evidence="4">3.1.3.62</ecNumber>
        <ecNumber evidence="3">3.1.3.80</ecNumber>
    </recommendedName>
    <alternativeName>
        <fullName evidence="11">2,3-bisphosphoglycerate 3-phosphatase</fullName>
    </alternativeName>
</protein>
<evidence type="ECO:0000256" key="6">
    <source>
        <dbReference type="ARBA" id="ARBA00022475"/>
    </source>
</evidence>
<evidence type="ECO:0000256" key="8">
    <source>
        <dbReference type="ARBA" id="ARBA00022801"/>
    </source>
</evidence>